<evidence type="ECO:0000313" key="2">
    <source>
        <dbReference type="Proteomes" id="UP001202479"/>
    </source>
</evidence>
<protein>
    <submittedName>
        <fullName evidence="1">Uncharacterized protein</fullName>
    </submittedName>
</protein>
<evidence type="ECO:0000313" key="1">
    <source>
        <dbReference type="EMBL" id="KAI3406604.2"/>
    </source>
</evidence>
<gene>
    <name evidence="1" type="ORF">KGF56_000736</name>
</gene>
<proteinExistence type="predicted"/>
<accession>A0AAI9T105</accession>
<dbReference type="EMBL" id="JAHUZD010000023">
    <property type="protein sequence ID" value="KAI3406604.2"/>
    <property type="molecule type" value="Genomic_DNA"/>
</dbReference>
<sequence>MHFNEFACTFDKVFEFLNYKNINVQCDSSLDFITPGLYYYSKSGSNKSVLPILSKICWCYIHHHQLDINILLNKLPEFNFECHSKLQYSEAWYLNVAPINCNEKEDMPINCNEKEELAFNSKGKDTVTFNSQGKDTITLYSNFLGQIQSFFTTYQKIISSDCDILAKCVDLIKLTPDEIDKTWLSRVLCADFLNTCANNRESHPAYSYIKALIKVNRTISLADSLKFILQVLDQGSIEHVSTAIITKLELATTKILKSSKTNVYSTFNNLHSRISILTALSYLNYLLSDTIIEHYMDKMPTSIFTNFKSFKLPPLAKPQEYTTNTNNTDAYAYVANYEKLFILQYRVLQLIEQYVENEVKYMEMKNNSSIKIYKKSRAVLYETLFASLISSLISAEQLDNDNNDNNGGGGGFGLVKSRHAYFIYTIFAKVFSLQREERANLWVFLINSANDICYGDLRYIPLFINLFHNQINKDPRIMDDNLVRSGLQFFIDTFKPNHEWSKMFTEDISNQTLNATSFRHIYDSYTS</sequence>
<keyword evidence="2" id="KW-1185">Reference proteome</keyword>
<organism evidence="1 2">
    <name type="scientific">Candida oxycetoniae</name>
    <dbReference type="NCBI Taxonomy" id="497107"/>
    <lineage>
        <taxon>Eukaryota</taxon>
        <taxon>Fungi</taxon>
        <taxon>Dikarya</taxon>
        <taxon>Ascomycota</taxon>
        <taxon>Saccharomycotina</taxon>
        <taxon>Pichiomycetes</taxon>
        <taxon>Debaryomycetaceae</taxon>
        <taxon>Candida/Lodderomyces clade</taxon>
        <taxon>Candida</taxon>
    </lineage>
</organism>
<reference evidence="1" key="1">
    <citation type="journal article" date="2022" name="DNA Res.">
        <title>Genome analysis of five recently described species of the CUG-Ser clade uncovers Candida theae as a new hybrid lineage with pathogenic potential in the Candida parapsilosis species complex.</title>
        <authorList>
            <person name="Mixao V."/>
            <person name="Del Olmo V."/>
            <person name="Hegedusova E."/>
            <person name="Saus E."/>
            <person name="Pryszcz L."/>
            <person name="Cillingova A."/>
            <person name="Nosek J."/>
            <person name="Gabaldon T."/>
        </authorList>
    </citation>
    <scope>NUCLEOTIDE SEQUENCE</scope>
    <source>
        <strain evidence="1">CBS 10844</strain>
    </source>
</reference>
<dbReference type="Proteomes" id="UP001202479">
    <property type="component" value="Unassembled WGS sequence"/>
</dbReference>
<comment type="caution">
    <text evidence="1">The sequence shown here is derived from an EMBL/GenBank/DDBJ whole genome shotgun (WGS) entry which is preliminary data.</text>
</comment>
<dbReference type="RefSeq" id="XP_049182349.1">
    <property type="nucleotide sequence ID" value="XM_049326678.1"/>
</dbReference>
<dbReference type="GeneID" id="73378353"/>
<dbReference type="AlphaFoldDB" id="A0AAI9T105"/>
<name>A0AAI9T105_9ASCO</name>